<evidence type="ECO:0000259" key="8">
    <source>
        <dbReference type="Pfam" id="PF00361"/>
    </source>
</evidence>
<evidence type="ECO:0000256" key="3">
    <source>
        <dbReference type="ARBA" id="ARBA00022692"/>
    </source>
</evidence>
<dbReference type="InterPro" id="IPR001750">
    <property type="entry name" value="ND/Mrp_TM"/>
</dbReference>
<evidence type="ECO:0000256" key="2">
    <source>
        <dbReference type="ARBA" id="ARBA00009025"/>
    </source>
</evidence>
<dbReference type="AlphaFoldDB" id="A0A1G6UUN2"/>
<dbReference type="GO" id="GO:0012505">
    <property type="term" value="C:endomembrane system"/>
    <property type="evidence" value="ECO:0007669"/>
    <property type="project" value="UniProtKB-SubCell"/>
</dbReference>
<dbReference type="PRINTS" id="PR01437">
    <property type="entry name" value="NUOXDRDTASE4"/>
</dbReference>
<reference evidence="9 10" key="1">
    <citation type="submission" date="2016-10" db="EMBL/GenBank/DDBJ databases">
        <authorList>
            <person name="de Groot N.N."/>
        </authorList>
    </citation>
    <scope>NUCLEOTIDE SEQUENCE [LARGE SCALE GENOMIC DNA]</scope>
    <source>
        <strain evidence="9 10">DSM 20475</strain>
    </source>
</reference>
<dbReference type="InterPro" id="IPR010227">
    <property type="entry name" value="NADH_Q_OxRdtase_chainM/4"/>
</dbReference>
<dbReference type="GO" id="GO:0042773">
    <property type="term" value="P:ATP synthesis coupled electron transport"/>
    <property type="evidence" value="ECO:0007669"/>
    <property type="project" value="InterPro"/>
</dbReference>
<organism evidence="9 10">
    <name type="scientific">Peptococcus niger</name>
    <dbReference type="NCBI Taxonomy" id="2741"/>
    <lineage>
        <taxon>Bacteria</taxon>
        <taxon>Bacillati</taxon>
        <taxon>Bacillota</taxon>
        <taxon>Clostridia</taxon>
        <taxon>Eubacteriales</taxon>
        <taxon>Peptococcaceae</taxon>
        <taxon>Peptococcus</taxon>
    </lineage>
</organism>
<feature type="transmembrane region" description="Helical" evidence="7">
    <location>
        <begin position="208"/>
        <end position="228"/>
    </location>
</feature>
<dbReference type="Proteomes" id="UP000198995">
    <property type="component" value="Unassembled WGS sequence"/>
</dbReference>
<feature type="transmembrane region" description="Helical" evidence="7">
    <location>
        <begin position="240"/>
        <end position="265"/>
    </location>
</feature>
<dbReference type="EMBL" id="FNAF01000003">
    <property type="protein sequence ID" value="SDD44991.1"/>
    <property type="molecule type" value="Genomic_DNA"/>
</dbReference>
<keyword evidence="5 7" id="KW-0472">Membrane</keyword>
<evidence type="ECO:0000256" key="7">
    <source>
        <dbReference type="SAM" id="Phobius"/>
    </source>
</evidence>
<evidence type="ECO:0000256" key="1">
    <source>
        <dbReference type="ARBA" id="ARBA00004127"/>
    </source>
</evidence>
<feature type="transmembrane region" description="Helical" evidence="7">
    <location>
        <begin position="418"/>
        <end position="439"/>
    </location>
</feature>
<feature type="domain" description="NADH:quinone oxidoreductase/Mrp antiporter transmembrane" evidence="8">
    <location>
        <begin position="130"/>
        <end position="418"/>
    </location>
</feature>
<proteinExistence type="inferred from homology"/>
<dbReference type="GO" id="GO:0015990">
    <property type="term" value="P:electron transport coupled proton transport"/>
    <property type="evidence" value="ECO:0007669"/>
    <property type="project" value="TreeGrafter"/>
</dbReference>
<evidence type="ECO:0000256" key="4">
    <source>
        <dbReference type="ARBA" id="ARBA00022989"/>
    </source>
</evidence>
<dbReference type="PANTHER" id="PTHR43507:SF4">
    <property type="entry name" value="PROTON-TRANSLOCATING NADH-QUINONE OXIDOREDUCTASE, CHAIN M"/>
    <property type="match status" value="1"/>
</dbReference>
<dbReference type="GO" id="GO:0048039">
    <property type="term" value="F:ubiquinone binding"/>
    <property type="evidence" value="ECO:0007669"/>
    <property type="project" value="TreeGrafter"/>
</dbReference>
<keyword evidence="4 7" id="KW-1133">Transmembrane helix</keyword>
<dbReference type="GO" id="GO:0003954">
    <property type="term" value="F:NADH dehydrogenase activity"/>
    <property type="evidence" value="ECO:0007669"/>
    <property type="project" value="TreeGrafter"/>
</dbReference>
<feature type="transmembrane region" description="Helical" evidence="7">
    <location>
        <begin position="112"/>
        <end position="128"/>
    </location>
</feature>
<feature type="transmembrane region" description="Helical" evidence="7">
    <location>
        <begin position="377"/>
        <end position="398"/>
    </location>
</feature>
<dbReference type="Pfam" id="PF00361">
    <property type="entry name" value="Proton_antipo_M"/>
    <property type="match status" value="1"/>
</dbReference>
<comment type="subcellular location">
    <subcellularLocation>
        <location evidence="1">Endomembrane system</location>
        <topology evidence="1">Multi-pass membrane protein</topology>
    </subcellularLocation>
    <subcellularLocation>
        <location evidence="6">Membrane</location>
        <topology evidence="6">Multi-pass membrane protein</topology>
    </subcellularLocation>
</comment>
<feature type="transmembrane region" description="Helical" evidence="7">
    <location>
        <begin position="460"/>
        <end position="481"/>
    </location>
</feature>
<dbReference type="STRING" id="2741.SAMN04489866_103147"/>
<accession>A0A1G6UUN2</accession>
<feature type="transmembrane region" description="Helical" evidence="7">
    <location>
        <begin position="36"/>
        <end position="56"/>
    </location>
</feature>
<sequence length="509" mass="56021">MGFPILSVICFMPILTALIVFFIPESNLSLLKKVPIVMMGANLLLSLYCFISYDVAAGGFQFSENIPVVKDLGINYIMAVDGISMPLVLLTSLIIFAGTCISFDMDMRVKEFYIFLMILVTGVYGVFLTQNLLFFYIFFEFALVPMYPLIGIWGSKRKEYAAMKLVLYLLIGSVFVLIGIISMYLYAAQPDVLGAYTLDMQTLFNIDYPVDLQIFVYGLMALGLGFLVKMFPFHTWSPLGYAAAPTAVSMLHAGVIVKLGGYGLIRLAVSCFPDGAHFWAPVIAILCMVNIVYGACIALVQHDLKLLVGYACVSHMGYILLGVATLNALSLSGAVSQMVAHGLMTSCYFALIGYIYHQAGTRDLTRFQGLAKQMPRMAVAFSMVSLACLGLPGMFNFVAEFLIFMGSFTSEKVIFGFISYKVLSIIAISGIVITATYCLRAVRRMFMGPRDPQWDYLRDIHGIYLVAPIVLLGGLLAFGLWPYHITDMVQSGVAPMLVKLSQSTMGGIF</sequence>
<dbReference type="GO" id="GO:0008137">
    <property type="term" value="F:NADH dehydrogenase (ubiquinone) activity"/>
    <property type="evidence" value="ECO:0007669"/>
    <property type="project" value="InterPro"/>
</dbReference>
<dbReference type="NCBIfam" id="TIGR01972">
    <property type="entry name" value="NDH_I_M"/>
    <property type="match status" value="1"/>
</dbReference>
<dbReference type="GO" id="GO:0016020">
    <property type="term" value="C:membrane"/>
    <property type="evidence" value="ECO:0007669"/>
    <property type="project" value="UniProtKB-SubCell"/>
</dbReference>
<keyword evidence="10" id="KW-1185">Reference proteome</keyword>
<evidence type="ECO:0000256" key="5">
    <source>
        <dbReference type="ARBA" id="ARBA00023136"/>
    </source>
</evidence>
<dbReference type="InterPro" id="IPR003918">
    <property type="entry name" value="NADH_UbQ_OxRdtase"/>
</dbReference>
<comment type="similarity">
    <text evidence="2">Belongs to the complex I subunit 4 family.</text>
</comment>
<gene>
    <name evidence="9" type="ORF">SAMN04489866_103147</name>
</gene>
<evidence type="ECO:0000313" key="9">
    <source>
        <dbReference type="EMBL" id="SDD44991.1"/>
    </source>
</evidence>
<feature type="transmembrane region" description="Helical" evidence="7">
    <location>
        <begin position="277"/>
        <end position="300"/>
    </location>
</feature>
<keyword evidence="3 6" id="KW-0812">Transmembrane</keyword>
<evidence type="ECO:0000313" key="10">
    <source>
        <dbReference type="Proteomes" id="UP000198995"/>
    </source>
</evidence>
<evidence type="ECO:0000256" key="6">
    <source>
        <dbReference type="RuleBase" id="RU000320"/>
    </source>
</evidence>
<feature type="transmembrane region" description="Helical" evidence="7">
    <location>
        <begin position="165"/>
        <end position="188"/>
    </location>
</feature>
<protein>
    <submittedName>
        <fullName evidence="9">NADH dehydrogenase subunit M</fullName>
    </submittedName>
</protein>
<feature type="transmembrane region" description="Helical" evidence="7">
    <location>
        <begin position="76"/>
        <end position="100"/>
    </location>
</feature>
<name>A0A1G6UUN2_PEPNI</name>
<dbReference type="RefSeq" id="WP_091791406.1">
    <property type="nucleotide sequence ID" value="NZ_FNAF01000003.1"/>
</dbReference>
<feature type="transmembrane region" description="Helical" evidence="7">
    <location>
        <begin position="307"/>
        <end position="326"/>
    </location>
</feature>
<dbReference type="OrthoDB" id="9807568at2"/>
<feature type="transmembrane region" description="Helical" evidence="7">
    <location>
        <begin position="338"/>
        <end position="356"/>
    </location>
</feature>
<feature type="transmembrane region" description="Helical" evidence="7">
    <location>
        <begin position="134"/>
        <end position="153"/>
    </location>
</feature>
<feature type="transmembrane region" description="Helical" evidence="7">
    <location>
        <begin position="6"/>
        <end position="24"/>
    </location>
</feature>
<dbReference type="PANTHER" id="PTHR43507">
    <property type="entry name" value="NADH-UBIQUINONE OXIDOREDUCTASE CHAIN 4"/>
    <property type="match status" value="1"/>
</dbReference>